<keyword evidence="2" id="KW-1185">Reference proteome</keyword>
<organism evidence="1 2">
    <name type="scientific">Phytophthora ramorum</name>
    <name type="common">Sudden oak death agent</name>
    <dbReference type="NCBI Taxonomy" id="164328"/>
    <lineage>
        <taxon>Eukaryota</taxon>
        <taxon>Sar</taxon>
        <taxon>Stramenopiles</taxon>
        <taxon>Oomycota</taxon>
        <taxon>Peronosporomycetes</taxon>
        <taxon>Peronosporales</taxon>
        <taxon>Peronosporaceae</taxon>
        <taxon>Phytophthora</taxon>
    </lineage>
</organism>
<dbReference type="AlphaFoldDB" id="H3GHV7"/>
<evidence type="ECO:0000313" key="1">
    <source>
        <dbReference type="EnsemblProtists" id="Phyra75568"/>
    </source>
</evidence>
<dbReference type="HOGENOM" id="CLU_2215178_0_0_1"/>
<dbReference type="eggNOG" id="ENOG502RGXN">
    <property type="taxonomic scope" value="Eukaryota"/>
</dbReference>
<protein>
    <submittedName>
        <fullName evidence="1">Uncharacterized protein</fullName>
    </submittedName>
</protein>
<dbReference type="VEuPathDB" id="FungiDB:KRP22_10194"/>
<dbReference type="EMBL" id="DS566010">
    <property type="status" value="NOT_ANNOTATED_CDS"/>
    <property type="molecule type" value="Genomic_DNA"/>
</dbReference>
<dbReference type="InParanoid" id="H3GHV7"/>
<evidence type="ECO:0000313" key="2">
    <source>
        <dbReference type="Proteomes" id="UP000005238"/>
    </source>
</evidence>
<dbReference type="VEuPathDB" id="FungiDB:KRP23_6699"/>
<sequence>MGLPEHTTPPAMTRRRASSCMSPIHEFHPMDMPRAFKGERSVSCPEPRTTGVERFVLTSAGVSFESEAFLKIAHLLATATSPVSSSANALLARKALKYRKLDVLNGA</sequence>
<reference evidence="1" key="2">
    <citation type="submission" date="2015-06" db="UniProtKB">
        <authorList>
            <consortium name="EnsemblProtists"/>
        </authorList>
    </citation>
    <scope>IDENTIFICATION</scope>
    <source>
        <strain evidence="1">Pr102</strain>
    </source>
</reference>
<reference evidence="2" key="1">
    <citation type="journal article" date="2006" name="Science">
        <title>Phytophthora genome sequences uncover evolutionary origins and mechanisms of pathogenesis.</title>
        <authorList>
            <person name="Tyler B.M."/>
            <person name="Tripathy S."/>
            <person name="Zhang X."/>
            <person name="Dehal P."/>
            <person name="Jiang R.H."/>
            <person name="Aerts A."/>
            <person name="Arredondo F.D."/>
            <person name="Baxter L."/>
            <person name="Bensasson D."/>
            <person name="Beynon J.L."/>
            <person name="Chapman J."/>
            <person name="Damasceno C.M."/>
            <person name="Dorrance A.E."/>
            <person name="Dou D."/>
            <person name="Dickerman A.W."/>
            <person name="Dubchak I.L."/>
            <person name="Garbelotto M."/>
            <person name="Gijzen M."/>
            <person name="Gordon S.G."/>
            <person name="Govers F."/>
            <person name="Grunwald N.J."/>
            <person name="Huang W."/>
            <person name="Ivors K.L."/>
            <person name="Jones R.W."/>
            <person name="Kamoun S."/>
            <person name="Krampis K."/>
            <person name="Lamour K.H."/>
            <person name="Lee M.K."/>
            <person name="McDonald W.H."/>
            <person name="Medina M."/>
            <person name="Meijer H.J."/>
            <person name="Nordberg E.K."/>
            <person name="Maclean D.J."/>
            <person name="Ospina-Giraldo M.D."/>
            <person name="Morris P.F."/>
            <person name="Phuntumart V."/>
            <person name="Putnam N.H."/>
            <person name="Rash S."/>
            <person name="Rose J.K."/>
            <person name="Sakihama Y."/>
            <person name="Salamov A.A."/>
            <person name="Savidor A."/>
            <person name="Scheuring C.F."/>
            <person name="Smith B.M."/>
            <person name="Sobral B.W."/>
            <person name="Terry A."/>
            <person name="Torto-Alalibo T.A."/>
            <person name="Win J."/>
            <person name="Xu Z."/>
            <person name="Zhang H."/>
            <person name="Grigoriev I.V."/>
            <person name="Rokhsar D.S."/>
            <person name="Boore J.L."/>
        </authorList>
    </citation>
    <scope>NUCLEOTIDE SEQUENCE [LARGE SCALE GENOMIC DNA]</scope>
    <source>
        <strain evidence="2">Pr102</strain>
    </source>
</reference>
<proteinExistence type="predicted"/>
<name>H3GHV7_PHYRM</name>
<dbReference type="Proteomes" id="UP000005238">
    <property type="component" value="Unassembled WGS sequence"/>
</dbReference>
<dbReference type="EnsemblProtists" id="Phyra75568">
    <property type="protein sequence ID" value="Phyra75568"/>
    <property type="gene ID" value="Phyra75568"/>
</dbReference>
<dbReference type="OMA" id="PRAFKGE"/>
<accession>H3GHV7</accession>